<dbReference type="InterPro" id="IPR002295">
    <property type="entry name" value="N4/N6-MTase_EcoPI_Mod-like"/>
</dbReference>
<dbReference type="GO" id="GO:0009307">
    <property type="term" value="P:DNA restriction-modification system"/>
    <property type="evidence" value="ECO:0007669"/>
    <property type="project" value="UniProtKB-KW"/>
</dbReference>
<organism evidence="7 8">
    <name type="scientific">Compostibacillus humi</name>
    <dbReference type="NCBI Taxonomy" id="1245525"/>
    <lineage>
        <taxon>Bacteria</taxon>
        <taxon>Bacillati</taxon>
        <taxon>Bacillota</taxon>
        <taxon>Bacilli</taxon>
        <taxon>Bacillales</taxon>
        <taxon>Bacillaceae</taxon>
        <taxon>Compostibacillus</taxon>
    </lineage>
</organism>
<evidence type="ECO:0000259" key="6">
    <source>
        <dbReference type="Pfam" id="PF01555"/>
    </source>
</evidence>
<evidence type="ECO:0000313" key="8">
    <source>
        <dbReference type="Proteomes" id="UP000602050"/>
    </source>
</evidence>
<accession>A0A8J2TN47</accession>
<keyword evidence="5" id="KW-0680">Restriction system</keyword>
<reference evidence="7" key="1">
    <citation type="journal article" date="2014" name="Int. J. Syst. Evol. Microbiol.">
        <title>Complete genome sequence of Corynebacterium casei LMG S-19264T (=DSM 44701T), isolated from a smear-ripened cheese.</title>
        <authorList>
            <consortium name="US DOE Joint Genome Institute (JGI-PGF)"/>
            <person name="Walter F."/>
            <person name="Albersmeier A."/>
            <person name="Kalinowski J."/>
            <person name="Ruckert C."/>
        </authorList>
    </citation>
    <scope>NUCLEOTIDE SEQUENCE</scope>
    <source>
        <strain evidence="7">CGMCC 1.12360</strain>
    </source>
</reference>
<dbReference type="Gene3D" id="3.40.50.150">
    <property type="entry name" value="Vaccinia Virus protein VP39"/>
    <property type="match status" value="1"/>
</dbReference>
<dbReference type="EMBL" id="BMEV01000026">
    <property type="protein sequence ID" value="GFZ75687.1"/>
    <property type="molecule type" value="Genomic_DNA"/>
</dbReference>
<dbReference type="InterPro" id="IPR002941">
    <property type="entry name" value="DNA_methylase_N4/N6"/>
</dbReference>
<dbReference type="Pfam" id="PF01555">
    <property type="entry name" value="N6_N4_Mtase"/>
    <property type="match status" value="1"/>
</dbReference>
<comment type="similarity">
    <text evidence="1">Belongs to the N(4)/N(6)-methyltransferase family.</text>
</comment>
<keyword evidence="3" id="KW-0808">Transferase</keyword>
<dbReference type="InterPro" id="IPR029063">
    <property type="entry name" value="SAM-dependent_MTases_sf"/>
</dbReference>
<dbReference type="PRINTS" id="PR00506">
    <property type="entry name" value="D21N6MTFRASE"/>
</dbReference>
<proteinExistence type="inferred from homology"/>
<dbReference type="GO" id="GO:0032259">
    <property type="term" value="P:methylation"/>
    <property type="evidence" value="ECO:0007669"/>
    <property type="project" value="UniProtKB-KW"/>
</dbReference>
<dbReference type="RefSeq" id="WP_188391942.1">
    <property type="nucleotide sequence ID" value="NZ_BMEV01000026.1"/>
</dbReference>
<dbReference type="InterPro" id="IPR002052">
    <property type="entry name" value="DNA_methylase_N6_adenine_CS"/>
</dbReference>
<keyword evidence="2" id="KW-0489">Methyltransferase</keyword>
<name>A0A8J2TN47_9BACI</name>
<dbReference type="PROSITE" id="PS00092">
    <property type="entry name" value="N6_MTASE"/>
    <property type="match status" value="1"/>
</dbReference>
<gene>
    <name evidence="7" type="ORF">GCM10010978_16760</name>
</gene>
<dbReference type="SUPFAM" id="SSF53335">
    <property type="entry name" value="S-adenosyl-L-methionine-dependent methyltransferases"/>
    <property type="match status" value="1"/>
</dbReference>
<dbReference type="GO" id="GO:0008170">
    <property type="term" value="F:N-methyltransferase activity"/>
    <property type="evidence" value="ECO:0007669"/>
    <property type="project" value="InterPro"/>
</dbReference>
<comment type="caution">
    <text evidence="7">The sequence shown here is derived from an EMBL/GenBank/DDBJ whole genome shotgun (WGS) entry which is preliminary data.</text>
</comment>
<evidence type="ECO:0000256" key="3">
    <source>
        <dbReference type="ARBA" id="ARBA00022679"/>
    </source>
</evidence>
<protein>
    <submittedName>
        <fullName evidence="7">Site-specific DNA-methyltransferase</fullName>
    </submittedName>
</protein>
<keyword evidence="8" id="KW-1185">Reference proteome</keyword>
<feature type="domain" description="DNA methylase N-4/N-6" evidence="6">
    <location>
        <begin position="111"/>
        <end position="457"/>
    </location>
</feature>
<sequence>MAKIDGKTYPFIEENIKQLKKLFPEAVTENKIDFAKLRLLLGDEVETEEERYEFTWKGKTEAIRLAQKQTTGTLRPKKGDSVDWDRTENLYIEGDNLEVLRVLQTSYRNKIKMIYIDPPYNTGNDFIYRDDFRDNISNYKEKMQESYKSNAETSGRFHTDWLNMMYPRIKLAKNLLTEDGVMFISIDDNEQPNLRKICDEIFGEECFVTTLHVEMSATQGMKVKAAQKGNIVKNTEYILVYSKNGRKDIAETILYDYREKYDTHYSKILTEDGEIENLVPYMFKKEPAIEKEIEALSKQLNKRLNLQDMYDYSILFRKFIDDYKGRIFRFDKVTGFTSEDVPEGEIREVTRDGKTYLLCNKQGRIEQLLLLKDSFGYCDDFNQSYGLRKIRGDWWKEFYKDMGNVSKEGDMKFENGKKPVRLIKQLIKMTTKPNDYVLDFFSGSATTAHAVMELNMEEETKRKFILVQLPEELDEKDSKQKDAVQLLKKLGRPLNICEIGKERIRRARKQLLKNFGEASEGKADLGFKVFFLDSTNFHHWDEETENVERDLWQQLEIVKNNRTSDDVLFEILLKTGIELTVPIGEKEMDGKRIYSVGQDIVICLERDLTLDFMEKLLHHYPDRKRFIFYDEGFANDTVRINGEQLFHRHGAKQLLVI</sequence>
<evidence type="ECO:0000256" key="4">
    <source>
        <dbReference type="ARBA" id="ARBA00022691"/>
    </source>
</evidence>
<dbReference type="Proteomes" id="UP000602050">
    <property type="component" value="Unassembled WGS sequence"/>
</dbReference>
<evidence type="ECO:0000256" key="5">
    <source>
        <dbReference type="ARBA" id="ARBA00022747"/>
    </source>
</evidence>
<keyword evidence="4" id="KW-0949">S-adenosyl-L-methionine</keyword>
<evidence type="ECO:0000256" key="2">
    <source>
        <dbReference type="ARBA" id="ARBA00022603"/>
    </source>
</evidence>
<evidence type="ECO:0000256" key="1">
    <source>
        <dbReference type="ARBA" id="ARBA00006594"/>
    </source>
</evidence>
<reference evidence="7" key="2">
    <citation type="submission" date="2020-09" db="EMBL/GenBank/DDBJ databases">
        <authorList>
            <person name="Sun Q."/>
            <person name="Zhou Y."/>
        </authorList>
    </citation>
    <scope>NUCLEOTIDE SEQUENCE</scope>
    <source>
        <strain evidence="7">CGMCC 1.12360</strain>
    </source>
</reference>
<dbReference type="PIRSF" id="PIRSF015855">
    <property type="entry name" value="TypeIII_Mtase_mKpnI"/>
    <property type="match status" value="1"/>
</dbReference>
<dbReference type="AlphaFoldDB" id="A0A8J2TN47"/>
<dbReference type="GO" id="GO:0003677">
    <property type="term" value="F:DNA binding"/>
    <property type="evidence" value="ECO:0007669"/>
    <property type="project" value="InterPro"/>
</dbReference>
<evidence type="ECO:0000313" key="7">
    <source>
        <dbReference type="EMBL" id="GFZ75687.1"/>
    </source>
</evidence>